<feature type="transmembrane region" description="Helical" evidence="2">
    <location>
        <begin position="12"/>
        <end position="31"/>
    </location>
</feature>
<feature type="transmembrane region" description="Helical" evidence="2">
    <location>
        <begin position="80"/>
        <end position="97"/>
    </location>
</feature>
<evidence type="ECO:0000313" key="4">
    <source>
        <dbReference type="Proteomes" id="UP000778578"/>
    </source>
</evidence>
<gene>
    <name evidence="3" type="ORF">K7862_19120</name>
</gene>
<feature type="region of interest" description="Disordered" evidence="1">
    <location>
        <begin position="312"/>
        <end position="365"/>
    </location>
</feature>
<comment type="caution">
    <text evidence="3">The sequence shown here is derived from an EMBL/GenBank/DDBJ whole genome shotgun (WGS) entry which is preliminary data.</text>
</comment>
<evidence type="ECO:0000256" key="1">
    <source>
        <dbReference type="SAM" id="MobiDB-lite"/>
    </source>
</evidence>
<protein>
    <submittedName>
        <fullName evidence="3">Uncharacterized protein</fullName>
    </submittedName>
</protein>
<accession>A0ABS7QD87</accession>
<dbReference type="Proteomes" id="UP000778578">
    <property type="component" value="Unassembled WGS sequence"/>
</dbReference>
<feature type="compositionally biased region" description="Low complexity" evidence="1">
    <location>
        <begin position="325"/>
        <end position="335"/>
    </location>
</feature>
<reference evidence="3 4" key="1">
    <citation type="submission" date="2021-08" db="EMBL/GenBank/DDBJ databases">
        <title>WGS of actinomycetes from Thailand.</title>
        <authorList>
            <person name="Thawai C."/>
        </authorList>
    </citation>
    <scope>NUCLEOTIDE SEQUENCE [LARGE SCALE GENOMIC DNA]</scope>
    <source>
        <strain evidence="3 4">PLK6-54</strain>
    </source>
</reference>
<proteinExistence type="predicted"/>
<keyword evidence="2" id="KW-1133">Transmembrane helix</keyword>
<feature type="transmembrane region" description="Helical" evidence="2">
    <location>
        <begin position="43"/>
        <end position="60"/>
    </location>
</feature>
<evidence type="ECO:0000256" key="2">
    <source>
        <dbReference type="SAM" id="Phobius"/>
    </source>
</evidence>
<organism evidence="3 4">
    <name type="scientific">Actinacidiphila acidipaludis</name>
    <dbReference type="NCBI Taxonomy" id="2873382"/>
    <lineage>
        <taxon>Bacteria</taxon>
        <taxon>Bacillati</taxon>
        <taxon>Actinomycetota</taxon>
        <taxon>Actinomycetes</taxon>
        <taxon>Kitasatosporales</taxon>
        <taxon>Streptomycetaceae</taxon>
        <taxon>Actinacidiphila</taxon>
    </lineage>
</organism>
<dbReference type="EMBL" id="JAINZZ010000023">
    <property type="protein sequence ID" value="MBY8879734.1"/>
    <property type="molecule type" value="Genomic_DNA"/>
</dbReference>
<name>A0ABS7QD87_9ACTN</name>
<evidence type="ECO:0000313" key="3">
    <source>
        <dbReference type="EMBL" id="MBY8879734.1"/>
    </source>
</evidence>
<dbReference type="RefSeq" id="WP_222964053.1">
    <property type="nucleotide sequence ID" value="NZ_JAINZZ010000023.1"/>
</dbReference>
<keyword evidence="4" id="KW-1185">Reference proteome</keyword>
<keyword evidence="2" id="KW-0472">Membrane</keyword>
<sequence length="399" mass="42802">MNASTALDWARTPVHAVGVLAVLAAVLAYAVRTVRNAAKMTPAAVVMAALGAMLCTAYSGDTSWNFARDHLAMHGVRERAVMFAAGEVALFAVALMARQNLRTDGAPGTPGVLVWVITGFQVIPAYSESGVIAGTLRAFVGPVLAAMLWHLAMGIELRHAKPGAASQGLLAVLTREVRERLLSWLGLSVRGRDAAQITRDRWTRIATRRAARLADLQAAGAKPWRLSRARRRLAVAVDRTDAGVLDEQRTVLLDRLAAYRGAAQLASMEFAAPWATDPVEVRVERVPDAAAEIAPPVPEAVPAGARLLPIAGLTNGPRTRGEVQPEYAPENPAEAARAEPDDDSPPPPYEDNLTPRARRDFLADLMDGRAPGIRALKDRYGIGQPRATRIRDELKAGLT</sequence>
<keyword evidence="2" id="KW-0812">Transmembrane</keyword>